<name>A0ABM8ZZA0_9VIBR</name>
<dbReference type="PANTHER" id="PTHR45288">
    <property type="entry name" value="THIOREDOXIN FAMILY PROTEIN"/>
    <property type="match status" value="1"/>
</dbReference>
<accession>A0ABM8ZZA0</accession>
<dbReference type="SUPFAM" id="SSF52833">
    <property type="entry name" value="Thioredoxin-like"/>
    <property type="match status" value="1"/>
</dbReference>
<dbReference type="PROSITE" id="PS50404">
    <property type="entry name" value="GST_NTER"/>
    <property type="match status" value="1"/>
</dbReference>
<comment type="caution">
    <text evidence="2">The sequence shown here is derived from an EMBL/GenBank/DDBJ whole genome shotgun (WGS) entry which is preliminary data.</text>
</comment>
<keyword evidence="3" id="KW-1185">Reference proteome</keyword>
<evidence type="ECO:0000259" key="1">
    <source>
        <dbReference type="PROSITE" id="PS50404"/>
    </source>
</evidence>
<dbReference type="Pfam" id="PF13417">
    <property type="entry name" value="GST_N_3"/>
    <property type="match status" value="1"/>
</dbReference>
<sequence length="121" mass="14184">MKLVRWLLGRLILLLNFVFSPKGIKRSEKEQQAVNEKSKSLALYQFNACPFCVKVRRAMKRLTVNVELRDAKNNSQYREELLTEGGKSKVPCLRIEQNGEVQWLYESSDIVNYLEEQFKTN</sequence>
<reference evidence="2" key="1">
    <citation type="submission" date="2021-11" db="EMBL/GenBank/DDBJ databases">
        <authorList>
            <person name="Rodrigo-Torres L."/>
            <person name="Arahal R. D."/>
            <person name="Lucena T."/>
        </authorList>
    </citation>
    <scope>NUCLEOTIDE SEQUENCE</scope>
    <source>
        <strain evidence="2">CECT 7928</strain>
    </source>
</reference>
<protein>
    <recommendedName>
        <fullName evidence="1">GST N-terminal domain-containing protein</fullName>
    </recommendedName>
</protein>
<dbReference type="Proteomes" id="UP000838748">
    <property type="component" value="Unassembled WGS sequence"/>
</dbReference>
<evidence type="ECO:0000313" key="3">
    <source>
        <dbReference type="Proteomes" id="UP000838748"/>
    </source>
</evidence>
<dbReference type="InterPro" id="IPR036249">
    <property type="entry name" value="Thioredoxin-like_sf"/>
</dbReference>
<dbReference type="Gene3D" id="3.40.30.10">
    <property type="entry name" value="Glutaredoxin"/>
    <property type="match status" value="1"/>
</dbReference>
<dbReference type="PANTHER" id="PTHR45288:SF2">
    <property type="entry name" value="THIOREDOXIN FAMILY PROTEIN"/>
    <property type="match status" value="1"/>
</dbReference>
<organism evidence="2 3">
    <name type="scientific">Vibrio marisflavi CECT 7928</name>
    <dbReference type="NCBI Taxonomy" id="634439"/>
    <lineage>
        <taxon>Bacteria</taxon>
        <taxon>Pseudomonadati</taxon>
        <taxon>Pseudomonadota</taxon>
        <taxon>Gammaproteobacteria</taxon>
        <taxon>Vibrionales</taxon>
        <taxon>Vibrionaceae</taxon>
        <taxon>Vibrio</taxon>
    </lineage>
</organism>
<proteinExistence type="predicted"/>
<dbReference type="InterPro" id="IPR004045">
    <property type="entry name" value="Glutathione_S-Trfase_N"/>
</dbReference>
<gene>
    <name evidence="2" type="ORF">VMF7928_00362</name>
</gene>
<dbReference type="RefSeq" id="WP_237359777.1">
    <property type="nucleotide sequence ID" value="NZ_CAKLDM010000001.1"/>
</dbReference>
<evidence type="ECO:0000313" key="2">
    <source>
        <dbReference type="EMBL" id="CAH0536350.1"/>
    </source>
</evidence>
<dbReference type="PROSITE" id="PS51354">
    <property type="entry name" value="GLUTAREDOXIN_2"/>
    <property type="match status" value="1"/>
</dbReference>
<dbReference type="EMBL" id="CAKLDM010000001">
    <property type="protein sequence ID" value="CAH0536350.1"/>
    <property type="molecule type" value="Genomic_DNA"/>
</dbReference>
<feature type="domain" description="GST N-terminal" evidence="1">
    <location>
        <begin position="39"/>
        <end position="121"/>
    </location>
</feature>